<dbReference type="RefSeq" id="WP_053399540.1">
    <property type="nucleotide sequence ID" value="NZ_JAMAUM010000002.1"/>
</dbReference>
<dbReference type="STRING" id="284581.AMD01_01110"/>
<dbReference type="SMART" id="SM00796">
    <property type="entry name" value="AHS1"/>
    <property type="match status" value="1"/>
</dbReference>
<dbReference type="PATRIC" id="fig|284581.3.peg.471"/>
<protein>
    <submittedName>
        <fullName evidence="5">Kinase inhibitor</fullName>
    </submittedName>
</protein>
<dbReference type="NCBIfam" id="TIGR00370">
    <property type="entry name" value="5-oxoprolinase subunit PxpB"/>
    <property type="match status" value="1"/>
</dbReference>
<gene>
    <name evidence="5" type="ORF">AMD01_01110</name>
</gene>
<dbReference type="InterPro" id="IPR029000">
    <property type="entry name" value="Cyclophilin-like_dom_sf"/>
</dbReference>
<evidence type="ECO:0000256" key="2">
    <source>
        <dbReference type="ARBA" id="ARBA00022801"/>
    </source>
</evidence>
<organism evidence="5 6">
    <name type="scientific">Priestia koreensis</name>
    <dbReference type="NCBI Taxonomy" id="284581"/>
    <lineage>
        <taxon>Bacteria</taxon>
        <taxon>Bacillati</taxon>
        <taxon>Bacillota</taxon>
        <taxon>Bacilli</taxon>
        <taxon>Bacillales</taxon>
        <taxon>Bacillaceae</taxon>
        <taxon>Priestia</taxon>
    </lineage>
</organism>
<dbReference type="InterPro" id="IPR003833">
    <property type="entry name" value="CT_C_D"/>
</dbReference>
<keyword evidence="6" id="KW-1185">Reference proteome</keyword>
<keyword evidence="1" id="KW-0547">Nucleotide-binding</keyword>
<evidence type="ECO:0000256" key="3">
    <source>
        <dbReference type="ARBA" id="ARBA00022840"/>
    </source>
</evidence>
<evidence type="ECO:0000259" key="4">
    <source>
        <dbReference type="SMART" id="SM00796"/>
    </source>
</evidence>
<dbReference type="OrthoDB" id="9778567at2"/>
<reference evidence="6" key="1">
    <citation type="submission" date="2015-08" db="EMBL/GenBank/DDBJ databases">
        <title>Fjat-14210 dsm16467.</title>
        <authorList>
            <person name="Liu B."/>
            <person name="Wang J."/>
            <person name="Zhu Y."/>
            <person name="Liu G."/>
            <person name="Chen Q."/>
            <person name="Chen Z."/>
            <person name="Lan J."/>
            <person name="Che J."/>
            <person name="Ge C."/>
            <person name="Shi H."/>
            <person name="Pan Z."/>
            <person name="Liu X."/>
        </authorList>
    </citation>
    <scope>NUCLEOTIDE SEQUENCE [LARGE SCALE GENOMIC DNA]</scope>
    <source>
        <strain evidence="6">DSM 16467</strain>
    </source>
</reference>
<dbReference type="SUPFAM" id="SSF50891">
    <property type="entry name" value="Cyclophilin-like"/>
    <property type="match status" value="1"/>
</dbReference>
<keyword evidence="2" id="KW-0378">Hydrolase</keyword>
<keyword evidence="3" id="KW-0067">ATP-binding</keyword>
<evidence type="ECO:0000313" key="6">
    <source>
        <dbReference type="Proteomes" id="UP000037558"/>
    </source>
</evidence>
<evidence type="ECO:0000256" key="1">
    <source>
        <dbReference type="ARBA" id="ARBA00022741"/>
    </source>
</evidence>
<dbReference type="PANTHER" id="PTHR34698">
    <property type="entry name" value="5-OXOPROLINASE SUBUNIT B"/>
    <property type="match status" value="1"/>
</dbReference>
<name>A0A0M0LHD1_9BACI</name>
<evidence type="ECO:0000313" key="5">
    <source>
        <dbReference type="EMBL" id="KOO50386.1"/>
    </source>
</evidence>
<dbReference type="Gene3D" id="3.30.1360.40">
    <property type="match status" value="1"/>
</dbReference>
<dbReference type="Pfam" id="PF02682">
    <property type="entry name" value="CT_C_D"/>
    <property type="match status" value="1"/>
</dbReference>
<accession>A0A0M0LHD1</accession>
<dbReference type="EMBL" id="LILC01000002">
    <property type="protein sequence ID" value="KOO50386.1"/>
    <property type="molecule type" value="Genomic_DNA"/>
</dbReference>
<proteinExistence type="predicted"/>
<dbReference type="PANTHER" id="PTHR34698:SF2">
    <property type="entry name" value="5-OXOPROLINASE SUBUNIT B"/>
    <property type="match status" value="1"/>
</dbReference>
<sequence length="233" mass="25874">MEKSTFHLYPLGDAAIVVQFGDRIDRDIHRKIKTFVHYLEKAPIKALVEYVPAFTTVTIYYDPLQLQFSPYDQIKDELTRILLALDVEEEAPSRTVQIPVCYEGEFSPDLAEVAGHNGLSQQEVIDLHTSGEYLVYMLGFAPGFPYLGGLSERLATPRKASPRSAIPAGSVGIAGNQTGVYPFESPGGWQIIGRTPLALFQPHEDTPTLLQAGDIIQFTAISKKEYDEWSVSI</sequence>
<dbReference type="Gene3D" id="2.40.100.10">
    <property type="entry name" value="Cyclophilin-like"/>
    <property type="match status" value="1"/>
</dbReference>
<dbReference type="InterPro" id="IPR010016">
    <property type="entry name" value="PxpB"/>
</dbReference>
<dbReference type="SUPFAM" id="SSF160467">
    <property type="entry name" value="PH0987 N-terminal domain-like"/>
    <property type="match status" value="1"/>
</dbReference>
<dbReference type="AlphaFoldDB" id="A0A0M0LHD1"/>
<comment type="caution">
    <text evidence="5">The sequence shown here is derived from an EMBL/GenBank/DDBJ whole genome shotgun (WGS) entry which is preliminary data.</text>
</comment>
<feature type="domain" description="Carboxyltransferase" evidence="4">
    <location>
        <begin position="6"/>
        <end position="210"/>
    </location>
</feature>
<dbReference type="GO" id="GO:0016787">
    <property type="term" value="F:hydrolase activity"/>
    <property type="evidence" value="ECO:0007669"/>
    <property type="project" value="UniProtKB-KW"/>
</dbReference>
<dbReference type="Proteomes" id="UP000037558">
    <property type="component" value="Unassembled WGS sequence"/>
</dbReference>
<dbReference type="GO" id="GO:0005524">
    <property type="term" value="F:ATP binding"/>
    <property type="evidence" value="ECO:0007669"/>
    <property type="project" value="UniProtKB-KW"/>
</dbReference>